<evidence type="ECO:0000313" key="3">
    <source>
        <dbReference type="EMBL" id="CZR52223.1"/>
    </source>
</evidence>
<evidence type="ECO:0000313" key="4">
    <source>
        <dbReference type="Proteomes" id="UP000184330"/>
    </source>
</evidence>
<feature type="compositionally biased region" description="Low complexity" evidence="1">
    <location>
        <begin position="301"/>
        <end position="311"/>
    </location>
</feature>
<feature type="transmembrane region" description="Helical" evidence="2">
    <location>
        <begin position="256"/>
        <end position="273"/>
    </location>
</feature>
<keyword evidence="2" id="KW-0812">Transmembrane</keyword>
<organism evidence="3 4">
    <name type="scientific">Phialocephala subalpina</name>
    <dbReference type="NCBI Taxonomy" id="576137"/>
    <lineage>
        <taxon>Eukaryota</taxon>
        <taxon>Fungi</taxon>
        <taxon>Dikarya</taxon>
        <taxon>Ascomycota</taxon>
        <taxon>Pezizomycotina</taxon>
        <taxon>Leotiomycetes</taxon>
        <taxon>Helotiales</taxon>
        <taxon>Mollisiaceae</taxon>
        <taxon>Phialocephala</taxon>
        <taxon>Phialocephala fortinii species complex</taxon>
    </lineage>
</organism>
<feature type="transmembrane region" description="Helical" evidence="2">
    <location>
        <begin position="118"/>
        <end position="140"/>
    </location>
</feature>
<feature type="transmembrane region" description="Helical" evidence="2">
    <location>
        <begin position="216"/>
        <end position="244"/>
    </location>
</feature>
<protein>
    <submittedName>
        <fullName evidence="3">Uncharacterized protein</fullName>
    </submittedName>
</protein>
<dbReference type="Proteomes" id="UP000184330">
    <property type="component" value="Unassembled WGS sequence"/>
</dbReference>
<keyword evidence="2" id="KW-1133">Transmembrane helix</keyword>
<sequence length="348" mass="39100">MDALTLNSTVVPHKGPHVTHVPLQTISRLAPFSALIISIIFVNYFLIRFYILEGFLLKKIYGKIYTQMDDNTRRGFLNHHIAGSTKLLILVLAAYPFVDVAFGTANFHTPFAGSKYVTMGDILIIVAQMLIAMYIFELFYRPKISPVSVGHHIGTIMIGQSAIAISLNLVRERDATIEFILCTVWGAFDIVSEFLPHVSIILYRVYPNEHRFLYKIFRLACITTIIGTTAETALTMYLFGSLWYQWTIAFKVTTPMLHVLFASAQLWGSYNFYKMFKKQERIIARLEGEGGEEGAPKQEQESSASSSNKSPVLISSMKGARSEQPSRDGSQVELTETPQLPAKAVSRL</sequence>
<keyword evidence="4" id="KW-1185">Reference proteome</keyword>
<reference evidence="3 4" key="1">
    <citation type="submission" date="2016-03" db="EMBL/GenBank/DDBJ databases">
        <authorList>
            <person name="Ploux O."/>
        </authorList>
    </citation>
    <scope>NUCLEOTIDE SEQUENCE [LARGE SCALE GENOMIC DNA]</scope>
    <source>
        <strain evidence="3 4">UAMH 11012</strain>
    </source>
</reference>
<evidence type="ECO:0000256" key="1">
    <source>
        <dbReference type="SAM" id="MobiDB-lite"/>
    </source>
</evidence>
<feature type="region of interest" description="Disordered" evidence="1">
    <location>
        <begin position="289"/>
        <end position="348"/>
    </location>
</feature>
<keyword evidence="2" id="KW-0472">Membrane</keyword>
<evidence type="ECO:0000256" key="2">
    <source>
        <dbReference type="SAM" id="Phobius"/>
    </source>
</evidence>
<gene>
    <name evidence="3" type="ORF">PAC_02100</name>
</gene>
<dbReference type="EMBL" id="FJOG01000002">
    <property type="protein sequence ID" value="CZR52223.1"/>
    <property type="molecule type" value="Genomic_DNA"/>
</dbReference>
<feature type="transmembrane region" description="Helical" evidence="2">
    <location>
        <begin position="152"/>
        <end position="170"/>
    </location>
</feature>
<proteinExistence type="predicted"/>
<accession>A0A1L7WHH6</accession>
<feature type="compositionally biased region" description="Polar residues" evidence="1">
    <location>
        <begin position="327"/>
        <end position="338"/>
    </location>
</feature>
<feature type="transmembrane region" description="Helical" evidence="2">
    <location>
        <begin position="77"/>
        <end position="98"/>
    </location>
</feature>
<dbReference type="OrthoDB" id="10010954at2759"/>
<dbReference type="AlphaFoldDB" id="A0A1L7WHH6"/>
<feature type="transmembrane region" description="Helical" evidence="2">
    <location>
        <begin position="176"/>
        <end position="195"/>
    </location>
</feature>
<feature type="compositionally biased region" description="Basic and acidic residues" evidence="1">
    <location>
        <begin position="289"/>
        <end position="300"/>
    </location>
</feature>
<name>A0A1L7WHH6_9HELO</name>
<feature type="transmembrane region" description="Helical" evidence="2">
    <location>
        <begin position="32"/>
        <end position="56"/>
    </location>
</feature>